<protein>
    <submittedName>
        <fullName evidence="1">Uncharacterized protein</fullName>
    </submittedName>
</protein>
<reference evidence="1" key="1">
    <citation type="submission" date="2023-03" db="EMBL/GenBank/DDBJ databases">
        <title>Massive genome expansion in bonnet fungi (Mycena s.s.) driven by repeated elements and novel gene families across ecological guilds.</title>
        <authorList>
            <consortium name="Lawrence Berkeley National Laboratory"/>
            <person name="Harder C.B."/>
            <person name="Miyauchi S."/>
            <person name="Viragh M."/>
            <person name="Kuo A."/>
            <person name="Thoen E."/>
            <person name="Andreopoulos B."/>
            <person name="Lu D."/>
            <person name="Skrede I."/>
            <person name="Drula E."/>
            <person name="Henrissat B."/>
            <person name="Morin E."/>
            <person name="Kohler A."/>
            <person name="Barry K."/>
            <person name="LaButti K."/>
            <person name="Morin E."/>
            <person name="Salamov A."/>
            <person name="Lipzen A."/>
            <person name="Mereny Z."/>
            <person name="Hegedus B."/>
            <person name="Baldrian P."/>
            <person name="Stursova M."/>
            <person name="Weitz H."/>
            <person name="Taylor A."/>
            <person name="Grigoriev I.V."/>
            <person name="Nagy L.G."/>
            <person name="Martin F."/>
            <person name="Kauserud H."/>
        </authorList>
    </citation>
    <scope>NUCLEOTIDE SEQUENCE</scope>
    <source>
        <strain evidence="1">CBHHK002</strain>
    </source>
</reference>
<proteinExistence type="predicted"/>
<dbReference type="Proteomes" id="UP001218218">
    <property type="component" value="Unassembled WGS sequence"/>
</dbReference>
<evidence type="ECO:0000313" key="1">
    <source>
        <dbReference type="EMBL" id="KAJ7306790.1"/>
    </source>
</evidence>
<gene>
    <name evidence="1" type="ORF">DFH08DRAFT_1054124</name>
</gene>
<accession>A0AAD6Z4B1</accession>
<organism evidence="1 2">
    <name type="scientific">Mycena albidolilacea</name>
    <dbReference type="NCBI Taxonomy" id="1033008"/>
    <lineage>
        <taxon>Eukaryota</taxon>
        <taxon>Fungi</taxon>
        <taxon>Dikarya</taxon>
        <taxon>Basidiomycota</taxon>
        <taxon>Agaricomycotina</taxon>
        <taxon>Agaricomycetes</taxon>
        <taxon>Agaricomycetidae</taxon>
        <taxon>Agaricales</taxon>
        <taxon>Marasmiineae</taxon>
        <taxon>Mycenaceae</taxon>
        <taxon>Mycena</taxon>
    </lineage>
</organism>
<name>A0AAD6Z4B1_9AGAR</name>
<comment type="caution">
    <text evidence="1">The sequence shown here is derived from an EMBL/GenBank/DDBJ whole genome shotgun (WGS) entry which is preliminary data.</text>
</comment>
<evidence type="ECO:0000313" key="2">
    <source>
        <dbReference type="Proteomes" id="UP001218218"/>
    </source>
</evidence>
<keyword evidence="2" id="KW-1185">Reference proteome</keyword>
<sequence length="288" mass="32979">MSGRALSLILPLLTKLKQISIIENGDVIQTCIEFSRSWNKMELPLQSTLANMFLSPRLEAVHLHGLVLESPCHLLLLFSEVVALEEMLLSCLYFTQGEGRHEPWPESQLWRPRLQSLLLNVFSTDFCQYLANPHINLTHVRTLTLETPLPKQRKTMVQATKLRLSRDVKHLGLYLAYNFEPMLSEYSPTYTASTINQNFRIKLLGVFLKTCPHNSCLEYIALDSFADLQQHTEVPELYIAINATVDHLPALKIIEMRWIVGEPSATCTQWKQMSMPRSFCWCNAACCV</sequence>
<dbReference type="EMBL" id="JARIHO010000091">
    <property type="protein sequence ID" value="KAJ7306790.1"/>
    <property type="molecule type" value="Genomic_DNA"/>
</dbReference>
<dbReference type="AlphaFoldDB" id="A0AAD6Z4B1"/>